<keyword evidence="4 7" id="KW-0812">Transmembrane</keyword>
<name>A0ABT9WXJ4_9BACI</name>
<protein>
    <submittedName>
        <fullName evidence="9">Multidrug transporter EmrE-like cation transporter</fullName>
    </submittedName>
</protein>
<organism evidence="9 10">
    <name type="scientific">Bacillus chungangensis</name>
    <dbReference type="NCBI Taxonomy" id="587633"/>
    <lineage>
        <taxon>Bacteria</taxon>
        <taxon>Bacillati</taxon>
        <taxon>Bacillota</taxon>
        <taxon>Bacilli</taxon>
        <taxon>Bacillales</taxon>
        <taxon>Bacillaceae</taxon>
        <taxon>Bacillus</taxon>
    </lineage>
</organism>
<dbReference type="SUPFAM" id="SSF103481">
    <property type="entry name" value="Multidrug resistance efflux transporter EmrE"/>
    <property type="match status" value="1"/>
</dbReference>
<accession>A0ABT9WXJ4</accession>
<evidence type="ECO:0000313" key="10">
    <source>
        <dbReference type="Proteomes" id="UP001223586"/>
    </source>
</evidence>
<evidence type="ECO:0000256" key="2">
    <source>
        <dbReference type="ARBA" id="ARBA00022448"/>
    </source>
</evidence>
<feature type="transmembrane region" description="Helical" evidence="8">
    <location>
        <begin position="86"/>
        <end position="104"/>
    </location>
</feature>
<dbReference type="RefSeq" id="WP_307232394.1">
    <property type="nucleotide sequence ID" value="NZ_JAUSTT010000030.1"/>
</dbReference>
<dbReference type="Pfam" id="PF00893">
    <property type="entry name" value="Multi_Drug_Res"/>
    <property type="match status" value="1"/>
</dbReference>
<feature type="transmembrane region" description="Helical" evidence="8">
    <location>
        <begin position="59"/>
        <end position="80"/>
    </location>
</feature>
<dbReference type="EMBL" id="JAUSTT010000030">
    <property type="protein sequence ID" value="MDQ0177957.1"/>
    <property type="molecule type" value="Genomic_DNA"/>
</dbReference>
<comment type="subcellular location">
    <subcellularLocation>
        <location evidence="1 7">Cell membrane</location>
        <topology evidence="1 7">Multi-pass membrane protein</topology>
    </subcellularLocation>
</comment>
<comment type="similarity">
    <text evidence="7">Belongs to the drug/metabolite transporter (DMT) superfamily. Small multidrug resistance (SMR) (TC 2.A.7.1) family.</text>
</comment>
<gene>
    <name evidence="9" type="ORF">J2S08_003851</name>
</gene>
<comment type="caution">
    <text evidence="9">The sequence shown here is derived from an EMBL/GenBank/DDBJ whole genome shotgun (WGS) entry which is preliminary data.</text>
</comment>
<evidence type="ECO:0000256" key="6">
    <source>
        <dbReference type="ARBA" id="ARBA00023136"/>
    </source>
</evidence>
<evidence type="ECO:0000313" key="9">
    <source>
        <dbReference type="EMBL" id="MDQ0177957.1"/>
    </source>
</evidence>
<evidence type="ECO:0000256" key="3">
    <source>
        <dbReference type="ARBA" id="ARBA00022475"/>
    </source>
</evidence>
<keyword evidence="3" id="KW-1003">Cell membrane</keyword>
<evidence type="ECO:0000256" key="1">
    <source>
        <dbReference type="ARBA" id="ARBA00004651"/>
    </source>
</evidence>
<dbReference type="InterPro" id="IPR045324">
    <property type="entry name" value="Small_multidrug_res"/>
</dbReference>
<proteinExistence type="inferred from homology"/>
<evidence type="ECO:0000256" key="4">
    <source>
        <dbReference type="ARBA" id="ARBA00022692"/>
    </source>
</evidence>
<feature type="transmembrane region" description="Helical" evidence="8">
    <location>
        <begin position="27"/>
        <end position="47"/>
    </location>
</feature>
<sequence length="105" mass="11064">MIAYLLLGISIVSEVFGSTMLKLSNGFARFFPVLGVLAGYGLALYLLGITLETLPLGFVYAAWSGLGTILTALIGVLFFQEKISKQGVAGIIILVVGLALLNLTN</sequence>
<evidence type="ECO:0000256" key="5">
    <source>
        <dbReference type="ARBA" id="ARBA00022989"/>
    </source>
</evidence>
<keyword evidence="10" id="KW-1185">Reference proteome</keyword>
<dbReference type="Gene3D" id="1.10.3730.20">
    <property type="match status" value="1"/>
</dbReference>
<evidence type="ECO:0000256" key="7">
    <source>
        <dbReference type="RuleBase" id="RU003942"/>
    </source>
</evidence>
<dbReference type="InterPro" id="IPR037185">
    <property type="entry name" value="EmrE-like"/>
</dbReference>
<dbReference type="Proteomes" id="UP001223586">
    <property type="component" value="Unassembled WGS sequence"/>
</dbReference>
<keyword evidence="6 8" id="KW-0472">Membrane</keyword>
<dbReference type="PANTHER" id="PTHR30561">
    <property type="entry name" value="SMR FAMILY PROTON-DEPENDENT DRUG EFFLUX TRANSPORTER SUGE"/>
    <property type="match status" value="1"/>
</dbReference>
<reference evidence="9 10" key="1">
    <citation type="submission" date="2023-07" db="EMBL/GenBank/DDBJ databases">
        <title>Genomic Encyclopedia of Type Strains, Phase IV (KMG-IV): sequencing the most valuable type-strain genomes for metagenomic binning, comparative biology and taxonomic classification.</title>
        <authorList>
            <person name="Goeker M."/>
        </authorList>
    </citation>
    <scope>NUCLEOTIDE SEQUENCE [LARGE SCALE GENOMIC DNA]</scope>
    <source>
        <strain evidence="9 10">DSM 23837</strain>
    </source>
</reference>
<evidence type="ECO:0000256" key="8">
    <source>
        <dbReference type="SAM" id="Phobius"/>
    </source>
</evidence>
<dbReference type="InterPro" id="IPR000390">
    <property type="entry name" value="Small_drug/metabolite_transptr"/>
</dbReference>
<keyword evidence="5 8" id="KW-1133">Transmembrane helix</keyword>
<dbReference type="PANTHER" id="PTHR30561:SF1">
    <property type="entry name" value="MULTIDRUG TRANSPORTER EMRE"/>
    <property type="match status" value="1"/>
</dbReference>
<keyword evidence="2" id="KW-0813">Transport</keyword>